<reference evidence="2" key="2">
    <citation type="submission" date="2022-01" db="EMBL/GenBank/DDBJ databases">
        <authorList>
            <person name="Yamashiro T."/>
            <person name="Shiraishi A."/>
            <person name="Satake H."/>
            <person name="Nakayama K."/>
        </authorList>
    </citation>
    <scope>NUCLEOTIDE SEQUENCE</scope>
</reference>
<feature type="transmembrane region" description="Helical" evidence="1">
    <location>
        <begin position="33"/>
        <end position="52"/>
    </location>
</feature>
<evidence type="ECO:0000256" key="1">
    <source>
        <dbReference type="SAM" id="Phobius"/>
    </source>
</evidence>
<comment type="caution">
    <text evidence="2">The sequence shown here is derived from an EMBL/GenBank/DDBJ whole genome shotgun (WGS) entry which is preliminary data.</text>
</comment>
<sequence length="109" mass="12130">MSDGSGSLEVFLGALFQPSVVGADCSAYHIIYGALHLAWGHQLVAYFFSMLCSLRRNQLRRSSLYQFAHFWLVSMLAAWVTRQASPYYPVGNRVDAVRSTSLTTSCFVA</sequence>
<accession>A0ABQ5GVS0</accession>
<organism evidence="2 3">
    <name type="scientific">Tanacetum coccineum</name>
    <dbReference type="NCBI Taxonomy" id="301880"/>
    <lineage>
        <taxon>Eukaryota</taxon>
        <taxon>Viridiplantae</taxon>
        <taxon>Streptophyta</taxon>
        <taxon>Embryophyta</taxon>
        <taxon>Tracheophyta</taxon>
        <taxon>Spermatophyta</taxon>
        <taxon>Magnoliopsida</taxon>
        <taxon>eudicotyledons</taxon>
        <taxon>Gunneridae</taxon>
        <taxon>Pentapetalae</taxon>
        <taxon>asterids</taxon>
        <taxon>campanulids</taxon>
        <taxon>Asterales</taxon>
        <taxon>Asteraceae</taxon>
        <taxon>Asteroideae</taxon>
        <taxon>Anthemideae</taxon>
        <taxon>Anthemidinae</taxon>
        <taxon>Tanacetum</taxon>
    </lineage>
</organism>
<keyword evidence="1" id="KW-1133">Transmembrane helix</keyword>
<evidence type="ECO:0000313" key="2">
    <source>
        <dbReference type="EMBL" id="GJT79092.1"/>
    </source>
</evidence>
<evidence type="ECO:0000313" key="3">
    <source>
        <dbReference type="Proteomes" id="UP001151760"/>
    </source>
</evidence>
<keyword evidence="1" id="KW-0472">Membrane</keyword>
<keyword evidence="1" id="KW-0812">Transmembrane</keyword>
<reference evidence="2" key="1">
    <citation type="journal article" date="2022" name="Int. J. Mol. Sci.">
        <title>Draft Genome of Tanacetum Coccineum: Genomic Comparison of Closely Related Tanacetum-Family Plants.</title>
        <authorList>
            <person name="Yamashiro T."/>
            <person name="Shiraishi A."/>
            <person name="Nakayama K."/>
            <person name="Satake H."/>
        </authorList>
    </citation>
    <scope>NUCLEOTIDE SEQUENCE</scope>
</reference>
<protein>
    <submittedName>
        <fullName evidence="2">Uncharacterized protein</fullName>
    </submittedName>
</protein>
<feature type="transmembrane region" description="Helical" evidence="1">
    <location>
        <begin position="64"/>
        <end position="81"/>
    </location>
</feature>
<gene>
    <name evidence="2" type="ORF">Tco_1045817</name>
</gene>
<dbReference type="Proteomes" id="UP001151760">
    <property type="component" value="Unassembled WGS sequence"/>
</dbReference>
<name>A0ABQ5GVS0_9ASTR</name>
<keyword evidence="3" id="KW-1185">Reference proteome</keyword>
<dbReference type="EMBL" id="BQNB010018866">
    <property type="protein sequence ID" value="GJT79092.1"/>
    <property type="molecule type" value="Genomic_DNA"/>
</dbReference>
<proteinExistence type="predicted"/>